<keyword evidence="2" id="KW-1185">Reference proteome</keyword>
<sequence>MKIAFETTPKEVEIVQLTLSKLVNELKGNPEALAKWGLTQVDLGRIERFRDTIRAAPLTEE</sequence>
<dbReference type="EMBL" id="JBHSMA010000007">
    <property type="protein sequence ID" value="MFC5411712.1"/>
    <property type="molecule type" value="Genomic_DNA"/>
</dbReference>
<dbReference type="Proteomes" id="UP001596106">
    <property type="component" value="Unassembled WGS sequence"/>
</dbReference>
<protein>
    <submittedName>
        <fullName evidence="1">Uncharacterized protein</fullName>
    </submittedName>
</protein>
<accession>A0ABW0IKN5</accession>
<evidence type="ECO:0000313" key="2">
    <source>
        <dbReference type="Proteomes" id="UP001596106"/>
    </source>
</evidence>
<comment type="caution">
    <text evidence="1">The sequence shown here is derived from an EMBL/GenBank/DDBJ whole genome shotgun (WGS) entry which is preliminary data.</text>
</comment>
<proteinExistence type="predicted"/>
<name>A0ABW0IKN5_9BACT</name>
<evidence type="ECO:0000313" key="1">
    <source>
        <dbReference type="EMBL" id="MFC5411712.1"/>
    </source>
</evidence>
<reference evidence="2" key="1">
    <citation type="journal article" date="2019" name="Int. J. Syst. Evol. Microbiol.">
        <title>The Global Catalogue of Microorganisms (GCM) 10K type strain sequencing project: providing services to taxonomists for standard genome sequencing and annotation.</title>
        <authorList>
            <consortium name="The Broad Institute Genomics Platform"/>
            <consortium name="The Broad Institute Genome Sequencing Center for Infectious Disease"/>
            <person name="Wu L."/>
            <person name="Ma J."/>
        </authorList>
    </citation>
    <scope>NUCLEOTIDE SEQUENCE [LARGE SCALE GENOMIC DNA]</scope>
    <source>
        <strain evidence="2">CCUG 55250</strain>
    </source>
</reference>
<gene>
    <name evidence="1" type="ORF">ACFPMF_20485</name>
</gene>
<organism evidence="1 2">
    <name type="scientific">Larkinella bovis</name>
    <dbReference type="NCBI Taxonomy" id="683041"/>
    <lineage>
        <taxon>Bacteria</taxon>
        <taxon>Pseudomonadati</taxon>
        <taxon>Bacteroidota</taxon>
        <taxon>Cytophagia</taxon>
        <taxon>Cytophagales</taxon>
        <taxon>Spirosomataceae</taxon>
        <taxon>Larkinella</taxon>
    </lineage>
</organism>
<dbReference type="RefSeq" id="WP_379848596.1">
    <property type="nucleotide sequence ID" value="NZ_JBHSMA010000007.1"/>
</dbReference>